<evidence type="ECO:0000313" key="2">
    <source>
        <dbReference type="EMBL" id="NJP03621.1"/>
    </source>
</evidence>
<feature type="compositionally biased region" description="Low complexity" evidence="1">
    <location>
        <begin position="413"/>
        <end position="429"/>
    </location>
</feature>
<feature type="non-terminal residue" evidence="2">
    <location>
        <position position="944"/>
    </location>
</feature>
<proteinExistence type="predicted"/>
<feature type="compositionally biased region" description="Polar residues" evidence="1">
    <location>
        <begin position="499"/>
        <end position="517"/>
    </location>
</feature>
<dbReference type="EMBL" id="JAAVJI010000029">
    <property type="protein sequence ID" value="NJP03621.1"/>
    <property type="molecule type" value="Genomic_DNA"/>
</dbReference>
<evidence type="ECO:0008006" key="4">
    <source>
        <dbReference type="Google" id="ProtNLM"/>
    </source>
</evidence>
<feature type="region of interest" description="Disordered" evidence="1">
    <location>
        <begin position="498"/>
        <end position="517"/>
    </location>
</feature>
<dbReference type="InterPro" id="IPR025157">
    <property type="entry name" value="Hemagglutinin_rpt"/>
</dbReference>
<organism evidence="2 3">
    <name type="scientific">Pseudomonas quercus</name>
    <dbReference type="NCBI Taxonomy" id="2722792"/>
    <lineage>
        <taxon>Bacteria</taxon>
        <taxon>Pseudomonadati</taxon>
        <taxon>Pseudomonadota</taxon>
        <taxon>Gammaproteobacteria</taxon>
        <taxon>Pseudomonadales</taxon>
        <taxon>Pseudomonadaceae</taxon>
        <taxon>Pseudomonas</taxon>
    </lineage>
</organism>
<name>A0ABX0YKS5_9PSED</name>
<accession>A0ABX0YKS5</accession>
<keyword evidence="3" id="KW-1185">Reference proteome</keyword>
<comment type="caution">
    <text evidence="2">The sequence shown here is derived from an EMBL/GenBank/DDBJ whole genome shotgun (WGS) entry which is preliminary data.</text>
</comment>
<feature type="region of interest" description="Disordered" evidence="1">
    <location>
        <begin position="409"/>
        <end position="432"/>
    </location>
</feature>
<reference evidence="2 3" key="1">
    <citation type="submission" date="2020-03" db="EMBL/GenBank/DDBJ databases">
        <authorList>
            <person name="Wang L."/>
            <person name="He N."/>
            <person name="Li Y."/>
            <person name="Fang Y."/>
            <person name="Zhang F."/>
        </authorList>
    </citation>
    <scope>NUCLEOTIDE SEQUENCE [LARGE SCALE GENOMIC DNA]</scope>
    <source>
        <strain evidence="3">hsmgli-8</strain>
    </source>
</reference>
<dbReference type="Pfam" id="PF13332">
    <property type="entry name" value="Fil_haemagg_2"/>
    <property type="match status" value="4"/>
</dbReference>
<protein>
    <recommendedName>
        <fullName evidence="4">Filamentous hemagglutinin</fullName>
    </recommendedName>
</protein>
<dbReference type="Proteomes" id="UP000746535">
    <property type="component" value="Unassembled WGS sequence"/>
</dbReference>
<sequence>MSSDYLLAGLGYDPDQSAKRLGDGLYEQRLVQQAVTARTGQAFIDGQTSNEAQFKYLMNNALASKTELNLSVGVSLTAEQVAALTHDIVWLENAVVNGETVLVPVVYLAQASGRLGPTGALIAGNDVTLIAGQNLENMGTLKAANNLSATAGNDLVNSGLIQAGNRLDLLAGNTIVNKAGGIIAGRDVSVTAVNGDVLNERTVTTHQSGAAGKTEQRDFIDNAARIEAANDLTLQAGRDITSIGSVLQSGRDLSLTAGRDINLLSAQQMNSNTQGSRYSDSTVIQNGSSVTAGRDLSAQAGRDLNVIASALEAKRDVALSATEDLSINSAADEQHSYSKSKKVTRQEDHVSQVASTVTAGGSLAASAGKDLTLTASKVEAGKEAYIYAGNNIELLAAQNEDYSYYQKTKKHSGTFSSSSKTTTRESSASEAVGSTITAGGALTLGAVQDIEAIGATVSSTNGALKAVAGRDVTVAAAQSAYTAQQGVSKSKRGALSGSAKVQQDASQQTVAQSSTFSGDTTAIKAGRDLIVEGSNVVSTQQTTLAAAGNVLIDAASQTQDEQHSKSVKRSGLMSSGGIGVTLGTSLNKTTQASLGESQKSSTVGSVLGDVSVIAGKDVVVRGSELVAGNDISLTGRNVSVIAAPSQSSFEQTQKSRSSGLTLALSGNVGSALNNAAQDLNTARKQEAGDSRLNALQGMKAGLSSYQAWQAAQLADANGAAGEDGSYWGVSLSLGTQHAQSQQLQKQTTNQAATLTAGRDIAITATGNQGADGDLLLQGTQVKAGRDISLEAKRDILLMASADTQTLKGKNSSGGGNVGISVGGSADHLGITVFANANAGKGSEKGNGVSWNETTLDAGRKASLKSGQDTTLEGAQVSADQVAVKAGRDLLMRSPQDANDYASRQQNVSGGLNFTFGTMKVGGNLSLAQDRLKSNFDSVKEQTGL</sequence>
<gene>
    <name evidence="2" type="ORF">HBH25_22635</name>
</gene>
<evidence type="ECO:0000313" key="3">
    <source>
        <dbReference type="Proteomes" id="UP000746535"/>
    </source>
</evidence>
<evidence type="ECO:0000256" key="1">
    <source>
        <dbReference type="SAM" id="MobiDB-lite"/>
    </source>
</evidence>